<feature type="non-terminal residue" evidence="1">
    <location>
        <position position="128"/>
    </location>
</feature>
<proteinExistence type="predicted"/>
<evidence type="ECO:0000313" key="1">
    <source>
        <dbReference type="EMBL" id="MDM8156337.1"/>
    </source>
</evidence>
<protein>
    <submittedName>
        <fullName evidence="1">Uncharacterized protein</fullName>
    </submittedName>
</protein>
<keyword evidence="2" id="KW-1185">Reference proteome</keyword>
<gene>
    <name evidence="1" type="ORF">QUV96_01640</name>
</gene>
<dbReference type="Proteomes" id="UP001529340">
    <property type="component" value="Unassembled WGS sequence"/>
</dbReference>
<name>A0ABT7U9Q6_9FIRM</name>
<reference evidence="1" key="1">
    <citation type="submission" date="2023-06" db="EMBL/GenBank/DDBJ databases">
        <title>Identification and characterization of horizontal gene transfer across gut microbiota members of farm animals based on homology search.</title>
        <authorList>
            <person name="Schwarzerova J."/>
            <person name="Nykrynova M."/>
            <person name="Jureckova K."/>
            <person name="Cejkova D."/>
            <person name="Rychlik I."/>
        </authorList>
    </citation>
    <scope>NUCLEOTIDE SEQUENCE</scope>
    <source>
        <strain evidence="1">ET39</strain>
    </source>
</reference>
<sequence length="128" mass="14825">MERKKRVVPREVCVRRSEKGNRYRKVALNTQKSAEVIVAEKRRTESIGVLSTTWKGGMSRMGTENRESCSQRDSAERKGYVRAHRSFNRIWKERDSAEPDILSKILDRDNMNRAYKRVKANKGAPGID</sequence>
<comment type="caution">
    <text evidence="1">The sequence shown here is derived from an EMBL/GenBank/DDBJ whole genome shotgun (WGS) entry which is preliminary data.</text>
</comment>
<evidence type="ECO:0000313" key="2">
    <source>
        <dbReference type="Proteomes" id="UP001529340"/>
    </source>
</evidence>
<accession>A0ABT7U9Q6</accession>
<dbReference type="EMBL" id="JAUDCG010000004">
    <property type="protein sequence ID" value="MDM8156337.1"/>
    <property type="molecule type" value="Genomic_DNA"/>
</dbReference>
<reference evidence="1" key="2">
    <citation type="submission" date="2023-06" db="EMBL/GenBank/DDBJ databases">
        <authorList>
            <person name="Zeman M."/>
            <person name="Kubasova T."/>
            <person name="Jahodarova E."/>
            <person name="Nykrynova M."/>
            <person name="Rychlik I."/>
        </authorList>
    </citation>
    <scope>NUCLEOTIDE SEQUENCE</scope>
    <source>
        <strain evidence="1">ET39</strain>
    </source>
</reference>
<organism evidence="1 2">
    <name type="scientific">Amedibacillus dolichus</name>
    <dbReference type="NCBI Taxonomy" id="31971"/>
    <lineage>
        <taxon>Bacteria</taxon>
        <taxon>Bacillati</taxon>
        <taxon>Bacillota</taxon>
        <taxon>Erysipelotrichia</taxon>
        <taxon>Erysipelotrichales</taxon>
        <taxon>Erysipelotrichaceae</taxon>
        <taxon>Amedibacillus</taxon>
    </lineage>
</organism>